<dbReference type="STRING" id="651662.SAMN04488069_110131"/>
<evidence type="ECO:0000259" key="1">
    <source>
        <dbReference type="Pfam" id="PF00582"/>
    </source>
</evidence>
<dbReference type="SUPFAM" id="SSF52402">
    <property type="entry name" value="Adenine nucleotide alpha hydrolases-like"/>
    <property type="match status" value="1"/>
</dbReference>
<gene>
    <name evidence="2" type="ORF">SAMN04488069_110131</name>
</gene>
<proteinExistence type="predicted"/>
<name>A0A1H3L749_9BACT</name>
<dbReference type="InterPro" id="IPR014729">
    <property type="entry name" value="Rossmann-like_a/b/a_fold"/>
</dbReference>
<organism evidence="2 3">
    <name type="scientific">Hymenobacter psychrophilus</name>
    <dbReference type="NCBI Taxonomy" id="651662"/>
    <lineage>
        <taxon>Bacteria</taxon>
        <taxon>Pseudomonadati</taxon>
        <taxon>Bacteroidota</taxon>
        <taxon>Cytophagia</taxon>
        <taxon>Cytophagales</taxon>
        <taxon>Hymenobacteraceae</taxon>
        <taxon>Hymenobacter</taxon>
    </lineage>
</organism>
<dbReference type="InterPro" id="IPR006016">
    <property type="entry name" value="UspA"/>
</dbReference>
<dbReference type="Gene3D" id="3.40.50.620">
    <property type="entry name" value="HUPs"/>
    <property type="match status" value="1"/>
</dbReference>
<dbReference type="EMBL" id="FNOV01000010">
    <property type="protein sequence ID" value="SDY60116.1"/>
    <property type="molecule type" value="Genomic_DNA"/>
</dbReference>
<evidence type="ECO:0000313" key="2">
    <source>
        <dbReference type="EMBL" id="SDY60116.1"/>
    </source>
</evidence>
<evidence type="ECO:0000313" key="3">
    <source>
        <dbReference type="Proteomes" id="UP000199249"/>
    </source>
</evidence>
<dbReference type="AlphaFoldDB" id="A0A1H3L749"/>
<keyword evidence="3" id="KW-1185">Reference proteome</keyword>
<accession>A0A1H3L749</accession>
<dbReference type="Proteomes" id="UP000199249">
    <property type="component" value="Unassembled WGS sequence"/>
</dbReference>
<dbReference type="RefSeq" id="WP_092741712.1">
    <property type="nucleotide sequence ID" value="NZ_FNOV01000010.1"/>
</dbReference>
<sequence length="78" mass="8324">MLAAVLDTRADLVIVLARQRSYLSDLFHRSVTANLLQTCPVPVLVLPTAAPVPVAEMPGFTTAANYTDTLLTGLLPAF</sequence>
<protein>
    <submittedName>
        <fullName evidence="2">Universal stress protein family protein</fullName>
    </submittedName>
</protein>
<feature type="domain" description="UspA" evidence="1">
    <location>
        <begin position="5"/>
        <end position="47"/>
    </location>
</feature>
<dbReference type="Pfam" id="PF00582">
    <property type="entry name" value="Usp"/>
    <property type="match status" value="1"/>
</dbReference>
<reference evidence="3" key="1">
    <citation type="submission" date="2016-10" db="EMBL/GenBank/DDBJ databases">
        <authorList>
            <person name="Varghese N."/>
            <person name="Submissions S."/>
        </authorList>
    </citation>
    <scope>NUCLEOTIDE SEQUENCE [LARGE SCALE GENOMIC DNA]</scope>
    <source>
        <strain evidence="3">CGMCC 1.8975</strain>
    </source>
</reference>